<dbReference type="KEGG" id="sed:SeD_A2293"/>
<accession>A0A6C6ZXL6</accession>
<dbReference type="EMBL" id="CP001144">
    <property type="protein sequence ID" value="ACH75551.1"/>
    <property type="molecule type" value="Genomic_DNA"/>
</dbReference>
<organism evidence="1 2">
    <name type="scientific">Salmonella dublin (strain CT_02021853)</name>
    <dbReference type="NCBI Taxonomy" id="439851"/>
    <lineage>
        <taxon>Bacteria</taxon>
        <taxon>Pseudomonadati</taxon>
        <taxon>Pseudomonadota</taxon>
        <taxon>Gammaproteobacteria</taxon>
        <taxon>Enterobacterales</taxon>
        <taxon>Enterobacteriaceae</taxon>
        <taxon>Salmonella</taxon>
    </lineage>
</organism>
<proteinExistence type="predicted"/>
<reference evidence="1 2" key="1">
    <citation type="journal article" date="2011" name="J. Bacteriol.">
        <title>Comparative genomics of 28 Salmonella enterica isolates: evidence for CRISPR-mediated adaptive sublineage evolution.</title>
        <authorList>
            <person name="Fricke W.F."/>
            <person name="Mammel M.K."/>
            <person name="McDermott P.F."/>
            <person name="Tartera C."/>
            <person name="White D.G."/>
            <person name="Leclerc J.E."/>
            <person name="Ravel J."/>
            <person name="Cebula T.A."/>
        </authorList>
    </citation>
    <scope>NUCLEOTIDE SEQUENCE [LARGE SCALE GENOMIC DNA]</scope>
    <source>
        <strain evidence="1 2">CT_02021853</strain>
    </source>
</reference>
<dbReference type="AlphaFoldDB" id="A0A6C6ZXL6"/>
<evidence type="ECO:0000313" key="2">
    <source>
        <dbReference type="Proteomes" id="UP000008322"/>
    </source>
</evidence>
<protein>
    <submittedName>
        <fullName evidence="1">Uncharacterized protein</fullName>
    </submittedName>
</protein>
<name>A0A6C6ZXL6_SALDC</name>
<evidence type="ECO:0000313" key="1">
    <source>
        <dbReference type="EMBL" id="ACH75551.1"/>
    </source>
</evidence>
<dbReference type="Proteomes" id="UP000008322">
    <property type="component" value="Chromosome"/>
</dbReference>
<gene>
    <name evidence="1" type="ordered locus">SeD_A2293</name>
</gene>
<sequence>MRSSFIVNPSRWRLPPPVGFSTKQKRAPAVTAFRVDWVMSPSRGDALFCCVKRSASRQNTVAFLLLLEEPDADKTSHSNNVVVGLSLRRMVNLTTRCPTGYKWRKTRHTYRRAISRITTTKRALPVSELNGPFLCPTLLTKQDCLESNQHLCLARQCPHRCVPVFSPHQARWYPFKPIYIKGKSNDF</sequence>